<keyword evidence="7" id="KW-0326">Glycosidase</keyword>
<comment type="function">
    <text evidence="8">Involved in the degradation of asparagine-linked glycoproteins. Hydrolyze of N-acetyl-beta-D-glucosamine (1-4)N-acetylglucosamine chitobiose core from the reducing end of the bond, it requires prior cleavage by glycosylasparaginase.</text>
</comment>
<evidence type="ECO:0000256" key="11">
    <source>
        <dbReference type="SAM" id="SignalP"/>
    </source>
</evidence>
<dbReference type="PANTHER" id="PTHR46290:SF1">
    <property type="entry name" value="DI-N-ACETYLCHITOBIASE"/>
    <property type="match status" value="1"/>
</dbReference>
<dbReference type="InterPro" id="IPR029070">
    <property type="entry name" value="Chitinase_insertion_sf"/>
</dbReference>
<dbReference type="Gene3D" id="3.10.50.10">
    <property type="match status" value="1"/>
</dbReference>
<dbReference type="GO" id="GO:0006032">
    <property type="term" value="P:chitin catabolic process"/>
    <property type="evidence" value="ECO:0007669"/>
    <property type="project" value="UniProtKB-ARBA"/>
</dbReference>
<evidence type="ECO:0000256" key="1">
    <source>
        <dbReference type="ARBA" id="ARBA00004371"/>
    </source>
</evidence>
<feature type="domain" description="GH18" evidence="12">
    <location>
        <begin position="1"/>
        <end position="368"/>
    </location>
</feature>
<feature type="signal peptide" evidence="11">
    <location>
        <begin position="1"/>
        <end position="26"/>
    </location>
</feature>
<dbReference type="GO" id="GO:0004568">
    <property type="term" value="F:chitinase activity"/>
    <property type="evidence" value="ECO:0007669"/>
    <property type="project" value="UniProtKB-ARBA"/>
</dbReference>
<dbReference type="KEGG" id="gsh:117346793"/>
<feature type="chain" id="PRO_5027828260" description="Di-N-acetylchitobiase" evidence="11">
    <location>
        <begin position="27"/>
        <end position="368"/>
    </location>
</feature>
<dbReference type="InParanoid" id="A0A6P8PD41"/>
<dbReference type="GeneID" id="117346793"/>
<dbReference type="InterPro" id="IPR051887">
    <property type="entry name" value="GH18_Domain-Containing"/>
</dbReference>
<keyword evidence="13" id="KW-1185">Reference proteome</keyword>
<evidence type="ECO:0000313" key="13">
    <source>
        <dbReference type="Proteomes" id="UP000515159"/>
    </source>
</evidence>
<evidence type="ECO:0000256" key="4">
    <source>
        <dbReference type="ARBA" id="ARBA00022801"/>
    </source>
</evidence>
<dbReference type="OrthoDB" id="73875at2759"/>
<evidence type="ECO:0000256" key="8">
    <source>
        <dbReference type="ARBA" id="ARBA00055477"/>
    </source>
</evidence>
<dbReference type="CTD" id="1486"/>
<evidence type="ECO:0000256" key="5">
    <source>
        <dbReference type="ARBA" id="ARBA00023180"/>
    </source>
</evidence>
<dbReference type="Pfam" id="PF00704">
    <property type="entry name" value="Glyco_hydro_18"/>
    <property type="match status" value="1"/>
</dbReference>
<dbReference type="FunFam" id="3.20.20.80:FF:000250">
    <property type="entry name" value="Probable di-N-acetylchitobiase 1"/>
    <property type="match status" value="1"/>
</dbReference>
<reference evidence="14" key="1">
    <citation type="submission" date="2025-08" db="UniProtKB">
        <authorList>
            <consortium name="RefSeq"/>
        </authorList>
    </citation>
    <scope>IDENTIFICATION</scope>
</reference>
<dbReference type="CDD" id="cd02875">
    <property type="entry name" value="GH18_chitobiase"/>
    <property type="match status" value="1"/>
</dbReference>
<organism evidence="13 14">
    <name type="scientific">Geotrypetes seraphini</name>
    <name type="common">Gaboon caecilian</name>
    <name type="synonym">Caecilia seraphini</name>
    <dbReference type="NCBI Taxonomy" id="260995"/>
    <lineage>
        <taxon>Eukaryota</taxon>
        <taxon>Metazoa</taxon>
        <taxon>Chordata</taxon>
        <taxon>Craniata</taxon>
        <taxon>Vertebrata</taxon>
        <taxon>Euteleostomi</taxon>
        <taxon>Amphibia</taxon>
        <taxon>Gymnophiona</taxon>
        <taxon>Geotrypetes</taxon>
    </lineage>
</organism>
<accession>A0A6P8PD41</accession>
<dbReference type="GO" id="GO:0008061">
    <property type="term" value="F:chitin binding"/>
    <property type="evidence" value="ECO:0007669"/>
    <property type="project" value="InterPro"/>
</dbReference>
<keyword evidence="3 11" id="KW-0732">Signal</keyword>
<dbReference type="AlphaFoldDB" id="A0A6P8PD41"/>
<evidence type="ECO:0000313" key="14">
    <source>
        <dbReference type="RefSeq" id="XP_033772783.1"/>
    </source>
</evidence>
<comment type="subcellular location">
    <subcellularLocation>
        <location evidence="1">Lysosome</location>
    </subcellularLocation>
</comment>
<proteinExistence type="inferred from homology"/>
<gene>
    <name evidence="14" type="primary">CTBS</name>
</gene>
<dbReference type="RefSeq" id="XP_033772783.1">
    <property type="nucleotide sequence ID" value="XM_033916892.1"/>
</dbReference>
<evidence type="ECO:0000256" key="6">
    <source>
        <dbReference type="ARBA" id="ARBA00023228"/>
    </source>
</evidence>
<keyword evidence="4" id="KW-0378">Hydrolase</keyword>
<evidence type="ECO:0000256" key="10">
    <source>
        <dbReference type="RuleBase" id="RU004453"/>
    </source>
</evidence>
<comment type="similarity">
    <text evidence="2 10">Belongs to the glycosyl hydrolase 18 family.</text>
</comment>
<dbReference type="PROSITE" id="PS01095">
    <property type="entry name" value="GH18_1"/>
    <property type="match status" value="1"/>
</dbReference>
<evidence type="ECO:0000256" key="9">
    <source>
        <dbReference type="ARBA" id="ARBA00074174"/>
    </source>
</evidence>
<dbReference type="GO" id="GO:0005615">
    <property type="term" value="C:extracellular space"/>
    <property type="evidence" value="ECO:0007669"/>
    <property type="project" value="TreeGrafter"/>
</dbReference>
<evidence type="ECO:0000256" key="7">
    <source>
        <dbReference type="ARBA" id="ARBA00023295"/>
    </source>
</evidence>
<evidence type="ECO:0000259" key="12">
    <source>
        <dbReference type="PROSITE" id="PS51910"/>
    </source>
</evidence>
<protein>
    <recommendedName>
        <fullName evidence="9">Di-N-acetylchitobiase</fullName>
    </recommendedName>
</protein>
<dbReference type="GO" id="GO:0009313">
    <property type="term" value="P:oligosaccharide catabolic process"/>
    <property type="evidence" value="ECO:0007669"/>
    <property type="project" value="TreeGrafter"/>
</dbReference>
<dbReference type="PANTHER" id="PTHR46290">
    <property type="entry name" value="DI-N-ACETYLCHITOBIASE"/>
    <property type="match status" value="1"/>
</dbReference>
<dbReference type="InterPro" id="IPR001223">
    <property type="entry name" value="Glyco_hydro18_cat"/>
</dbReference>
<keyword evidence="5" id="KW-0325">Glycoprotein</keyword>
<dbReference type="InterPro" id="IPR047898">
    <property type="entry name" value="DIAC_cat"/>
</dbReference>
<keyword evidence="6" id="KW-0458">Lysosome</keyword>
<evidence type="ECO:0000256" key="3">
    <source>
        <dbReference type="ARBA" id="ARBA00022729"/>
    </source>
</evidence>
<dbReference type="SUPFAM" id="SSF51445">
    <property type="entry name" value="(Trans)glycosidases"/>
    <property type="match status" value="1"/>
</dbReference>
<dbReference type="Gene3D" id="3.20.20.80">
    <property type="entry name" value="Glycosidases"/>
    <property type="match status" value="1"/>
</dbReference>
<dbReference type="FunFam" id="3.10.50.10:FF:000006">
    <property type="entry name" value="Chitobiase, di-N-acetyl"/>
    <property type="match status" value="1"/>
</dbReference>
<sequence>MSGGMRCRLLWLALQLLSCGSRLAPSCPCQDPALCEPIAGPRDFEVYVFDVGGQNWKSYDWSQVTTVAVFGKYDPELMCYAHSKGSRVVLKGDVLLKNIVDPKNRTDWITQQLDLAKKQFMDGINLDIEQPVIKGTPEYYALTALVEETAEAFHREIQGSQVTFDVAWSPKCVDIRCYNYTAIANACDFLFVMSYDEQSQIWTECVAGANAPYNQTLAGYDDYISRNIDPKKLVMGVPWYGYDYKCLNLSEDHVCILHKVPFRGAPCSDAVGLQVSYRVMMKQIKSSMSGRLWEDQQKAPFYEYKDAEGIAHQVWYDDPKSISLKAEYVQKLGLRGIGMWNGNLLDYSDDPEAKQQTEAMWKALRPSP</sequence>
<dbReference type="PROSITE" id="PS51910">
    <property type="entry name" value="GH18_2"/>
    <property type="match status" value="1"/>
</dbReference>
<dbReference type="InterPro" id="IPR001579">
    <property type="entry name" value="Glyco_hydro_18_chit_AS"/>
</dbReference>
<dbReference type="InterPro" id="IPR017853">
    <property type="entry name" value="GH"/>
</dbReference>
<dbReference type="GO" id="GO:0005764">
    <property type="term" value="C:lysosome"/>
    <property type="evidence" value="ECO:0007669"/>
    <property type="project" value="UniProtKB-SubCell"/>
</dbReference>
<name>A0A6P8PD41_GEOSA</name>
<dbReference type="Proteomes" id="UP000515159">
    <property type="component" value="Chromosome 12"/>
</dbReference>
<dbReference type="InterPro" id="IPR011583">
    <property type="entry name" value="Chitinase_II/V-like_cat"/>
</dbReference>
<evidence type="ECO:0000256" key="2">
    <source>
        <dbReference type="ARBA" id="ARBA00009336"/>
    </source>
</evidence>
<dbReference type="FunCoup" id="A0A6P8PD41">
    <property type="interactions" value="200"/>
</dbReference>
<dbReference type="SMART" id="SM00636">
    <property type="entry name" value="Glyco_18"/>
    <property type="match status" value="1"/>
</dbReference>